<comment type="subcellular location">
    <subcellularLocation>
        <location evidence="1">Cell membrane</location>
        <topology evidence="1">Multi-pass membrane protein</topology>
    </subcellularLocation>
</comment>
<feature type="domain" description="DUF3817" evidence="7">
    <location>
        <begin position="21"/>
        <end position="110"/>
    </location>
</feature>
<keyword evidence="2" id="KW-1003">Cell membrane</keyword>
<gene>
    <name evidence="8" type="ORF">G7Y31_09890</name>
</gene>
<evidence type="ECO:0000256" key="5">
    <source>
        <dbReference type="ARBA" id="ARBA00023136"/>
    </source>
</evidence>
<evidence type="ECO:0000256" key="6">
    <source>
        <dbReference type="SAM" id="Phobius"/>
    </source>
</evidence>
<reference evidence="8 9" key="1">
    <citation type="submission" date="2020-11" db="EMBL/GenBank/DDBJ databases">
        <title>Corynebacterium sp. ZJ-599.</title>
        <authorList>
            <person name="Zhou J."/>
        </authorList>
    </citation>
    <scope>NUCLEOTIDE SEQUENCE [LARGE SCALE GENOMIC DNA]</scope>
    <source>
        <strain evidence="8 9">ZJ-599</strain>
    </source>
</reference>
<dbReference type="PANTHER" id="PTHR40077:SF2">
    <property type="entry name" value="MEMBRANE PROTEIN"/>
    <property type="match status" value="1"/>
</dbReference>
<dbReference type="AlphaFoldDB" id="A0A7T0KDY4"/>
<proteinExistence type="predicted"/>
<keyword evidence="5 6" id="KW-0472">Membrane</keyword>
<feature type="transmembrane region" description="Helical" evidence="6">
    <location>
        <begin position="52"/>
        <end position="75"/>
    </location>
</feature>
<protein>
    <submittedName>
        <fullName evidence="8">DUF3817 domain-containing protein</fullName>
    </submittedName>
</protein>
<feature type="transmembrane region" description="Helical" evidence="6">
    <location>
        <begin position="81"/>
        <end position="103"/>
    </location>
</feature>
<evidence type="ECO:0000256" key="3">
    <source>
        <dbReference type="ARBA" id="ARBA00022692"/>
    </source>
</evidence>
<evidence type="ECO:0000313" key="8">
    <source>
        <dbReference type="EMBL" id="QPK78832.1"/>
    </source>
</evidence>
<keyword evidence="9" id="KW-1185">Reference proteome</keyword>
<dbReference type="RefSeq" id="WP_165009612.1">
    <property type="nucleotide sequence ID" value="NZ_CP064954.1"/>
</dbReference>
<dbReference type="PANTHER" id="PTHR40077">
    <property type="entry name" value="MEMBRANE PROTEIN-RELATED"/>
    <property type="match status" value="1"/>
</dbReference>
<evidence type="ECO:0000256" key="4">
    <source>
        <dbReference type="ARBA" id="ARBA00022989"/>
    </source>
</evidence>
<organism evidence="8 9">
    <name type="scientific">Corynebacterium lizhenjunii</name>
    <dbReference type="NCBI Taxonomy" id="2709394"/>
    <lineage>
        <taxon>Bacteria</taxon>
        <taxon>Bacillati</taxon>
        <taxon>Actinomycetota</taxon>
        <taxon>Actinomycetes</taxon>
        <taxon>Mycobacteriales</taxon>
        <taxon>Corynebacteriaceae</taxon>
        <taxon>Corynebacterium</taxon>
    </lineage>
</organism>
<evidence type="ECO:0000256" key="1">
    <source>
        <dbReference type="ARBA" id="ARBA00004651"/>
    </source>
</evidence>
<accession>A0A7T0KDY4</accession>
<dbReference type="EMBL" id="CP064954">
    <property type="protein sequence ID" value="QPK78832.1"/>
    <property type="molecule type" value="Genomic_DNA"/>
</dbReference>
<dbReference type="Proteomes" id="UP000594681">
    <property type="component" value="Chromosome"/>
</dbReference>
<dbReference type="GO" id="GO:0005886">
    <property type="term" value="C:plasma membrane"/>
    <property type="evidence" value="ECO:0007669"/>
    <property type="project" value="UniProtKB-SubCell"/>
</dbReference>
<evidence type="ECO:0000256" key="2">
    <source>
        <dbReference type="ARBA" id="ARBA00022475"/>
    </source>
</evidence>
<dbReference type="InterPro" id="IPR023845">
    <property type="entry name" value="DUF3817_TM"/>
</dbReference>
<evidence type="ECO:0000259" key="7">
    <source>
        <dbReference type="Pfam" id="PF12823"/>
    </source>
</evidence>
<keyword evidence="3 6" id="KW-0812">Transmembrane</keyword>
<keyword evidence="4 6" id="KW-1133">Transmembrane helix</keyword>
<dbReference type="Pfam" id="PF12823">
    <property type="entry name" value="DUF3817"/>
    <property type="match status" value="1"/>
</dbReference>
<evidence type="ECO:0000313" key="9">
    <source>
        <dbReference type="Proteomes" id="UP000594681"/>
    </source>
</evidence>
<name>A0A7T0KDY4_9CORY</name>
<dbReference type="NCBIfam" id="TIGR03954">
    <property type="entry name" value="integ_memb_HG"/>
    <property type="match status" value="1"/>
</dbReference>
<feature type="transmembrane region" description="Helical" evidence="6">
    <location>
        <begin position="20"/>
        <end position="40"/>
    </location>
</feature>
<sequence>MNTPTPATHHPQRQARVSTALNIFSVLAWVTGVFLIALVIRMVCQYLLNMDIPAWATWIAIAHGWVYMAYVVSVLNLGMKALWPFSRMILTALAGVVPFFSFVMEAKRRRQVKAEFGL</sequence>
<dbReference type="KEGG" id="cliz:G7Y31_09890"/>